<evidence type="ECO:0000256" key="2">
    <source>
        <dbReference type="ARBA" id="ARBA00023043"/>
    </source>
</evidence>
<dbReference type="PROSITE" id="PS50297">
    <property type="entry name" value="ANK_REP_REGION"/>
    <property type="match status" value="1"/>
</dbReference>
<evidence type="ECO:0000256" key="1">
    <source>
        <dbReference type="ARBA" id="ARBA00022737"/>
    </source>
</evidence>
<dbReference type="OrthoDB" id="9812708at2"/>
<sequence length="263" mass="28833">MVKKNFLLKTTLLFSLLLIFSACQSKKADTKQSMKESTVMTTDKSSAKESSELKESNVPKSSNQTFSAGSLIQAVSDNDSAKVQEILKDKNYTIDEVNAQGETPLLIATHQNFIDIAKMLIDAGADINLQDQISDSPYLYAGAQGKTEILTYMLEKQVPDQQKVNRFGGNALIPAAEKGHLENVKLLLKDGRAAIDHQNNYGYTALIEAVALKDGSSIYQQIVKVLLDGGADKNLKDNTGRTAEDYARSLGYSELLNILNSYK</sequence>
<dbReference type="RefSeq" id="WP_069646066.1">
    <property type="nucleotide sequence ID" value="NZ_MIJZ01000013.1"/>
</dbReference>
<dbReference type="SUPFAM" id="SSF48403">
    <property type="entry name" value="Ankyrin repeat"/>
    <property type="match status" value="1"/>
</dbReference>
<dbReference type="InterPro" id="IPR036770">
    <property type="entry name" value="Ankyrin_rpt-contain_sf"/>
</dbReference>
<dbReference type="Proteomes" id="UP000094068">
    <property type="component" value="Unassembled WGS sequence"/>
</dbReference>
<feature type="compositionally biased region" description="Basic and acidic residues" evidence="4">
    <location>
        <begin position="45"/>
        <end position="57"/>
    </location>
</feature>
<evidence type="ECO:0000256" key="3">
    <source>
        <dbReference type="PROSITE-ProRule" id="PRU00023"/>
    </source>
</evidence>
<feature type="repeat" description="ANK" evidence="3">
    <location>
        <begin position="201"/>
        <end position="238"/>
    </location>
</feature>
<dbReference type="SMART" id="SM00248">
    <property type="entry name" value="ANK"/>
    <property type="match status" value="3"/>
</dbReference>
<name>A0A1E5GEZ3_9ENTE</name>
<comment type="caution">
    <text evidence="6">The sequence shown here is derived from an EMBL/GenBank/DDBJ whole genome shotgun (WGS) entry which is preliminary data.</text>
</comment>
<dbReference type="AlphaFoldDB" id="A0A1E5GEZ3"/>
<evidence type="ECO:0000256" key="4">
    <source>
        <dbReference type="SAM" id="MobiDB-lite"/>
    </source>
</evidence>
<evidence type="ECO:0000313" key="7">
    <source>
        <dbReference type="Proteomes" id="UP000094068"/>
    </source>
</evidence>
<evidence type="ECO:0000313" key="6">
    <source>
        <dbReference type="EMBL" id="OEG11293.1"/>
    </source>
</evidence>
<accession>A0A1E5GEZ3</accession>
<protein>
    <submittedName>
        <fullName evidence="6">Uncharacterized protein</fullName>
    </submittedName>
</protein>
<dbReference type="InterPro" id="IPR002110">
    <property type="entry name" value="Ankyrin_rpt"/>
</dbReference>
<proteinExistence type="predicted"/>
<feature type="region of interest" description="Disordered" evidence="4">
    <location>
        <begin position="31"/>
        <end position="64"/>
    </location>
</feature>
<dbReference type="Pfam" id="PF12796">
    <property type="entry name" value="Ank_2"/>
    <property type="match status" value="2"/>
</dbReference>
<keyword evidence="7" id="KW-1185">Reference proteome</keyword>
<organism evidence="6 7">
    <name type="scientific">Enterococcus ureasiticus</name>
    <dbReference type="NCBI Taxonomy" id="903984"/>
    <lineage>
        <taxon>Bacteria</taxon>
        <taxon>Bacillati</taxon>
        <taxon>Bacillota</taxon>
        <taxon>Bacilli</taxon>
        <taxon>Lactobacillales</taxon>
        <taxon>Enterococcaceae</taxon>
        <taxon>Enterococcus</taxon>
    </lineage>
</organism>
<dbReference type="PRINTS" id="PR01415">
    <property type="entry name" value="ANKYRIN"/>
</dbReference>
<dbReference type="PROSITE" id="PS51257">
    <property type="entry name" value="PROKAR_LIPOPROTEIN"/>
    <property type="match status" value="1"/>
</dbReference>
<keyword evidence="2 3" id="KW-0040">ANK repeat</keyword>
<reference evidence="7" key="1">
    <citation type="submission" date="2016-09" db="EMBL/GenBank/DDBJ databases">
        <authorList>
            <person name="Gulvik C.A."/>
        </authorList>
    </citation>
    <scope>NUCLEOTIDE SEQUENCE [LARGE SCALE GENOMIC DNA]</scope>
    <source>
        <strain evidence="7">DSM 23328</strain>
    </source>
</reference>
<feature type="chain" id="PRO_5039684111" evidence="5">
    <location>
        <begin position="28"/>
        <end position="263"/>
    </location>
</feature>
<dbReference type="STRING" id="903984.BCR21_08285"/>
<keyword evidence="5" id="KW-0732">Signal</keyword>
<dbReference type="PANTHER" id="PTHR24173">
    <property type="entry name" value="ANKYRIN REPEAT CONTAINING"/>
    <property type="match status" value="1"/>
</dbReference>
<evidence type="ECO:0000256" key="5">
    <source>
        <dbReference type="SAM" id="SignalP"/>
    </source>
</evidence>
<keyword evidence="1" id="KW-0677">Repeat</keyword>
<gene>
    <name evidence="6" type="ORF">BCR21_08285</name>
</gene>
<dbReference type="PROSITE" id="PS50088">
    <property type="entry name" value="ANK_REPEAT"/>
    <property type="match status" value="2"/>
</dbReference>
<feature type="repeat" description="ANK" evidence="3">
    <location>
        <begin position="100"/>
        <end position="132"/>
    </location>
</feature>
<feature type="signal peptide" evidence="5">
    <location>
        <begin position="1"/>
        <end position="27"/>
    </location>
</feature>
<dbReference type="EMBL" id="MIJZ01000013">
    <property type="protein sequence ID" value="OEG11293.1"/>
    <property type="molecule type" value="Genomic_DNA"/>
</dbReference>
<dbReference type="PANTHER" id="PTHR24173:SF74">
    <property type="entry name" value="ANKYRIN REPEAT DOMAIN-CONTAINING PROTEIN 16"/>
    <property type="match status" value="1"/>
</dbReference>
<dbReference type="Gene3D" id="1.25.40.20">
    <property type="entry name" value="Ankyrin repeat-containing domain"/>
    <property type="match status" value="1"/>
</dbReference>